<dbReference type="InterPro" id="IPR037175">
    <property type="entry name" value="KFase_sf"/>
</dbReference>
<protein>
    <submittedName>
        <fullName evidence="1">Uncharacterized protein</fullName>
    </submittedName>
</protein>
<proteinExistence type="predicted"/>
<evidence type="ECO:0000313" key="1">
    <source>
        <dbReference type="EMBL" id="KAJ7363867.1"/>
    </source>
</evidence>
<sequence length="323" mass="36379">MINLLTDTVVKTAASEENKIGESVSLNWPLNFLEKPMFEHKLPKINMKIRNPESSGVRDKIHIFLNMACSTTSLVGHCCVTRNPCEPICSIPTSTLPHGILPLPNLHQVDPVHARIGIQSEFSTLGICGRGMLLDLYVVPVLWKYILTPLIHLLSSSLWSMHPISVHELEESTKAQGVKFSQGDILILYVGWGSARNTMIPHKWSGICCRPEQKHFSTGIEQSEEMKCFLWNNHFVATASDQPVLEVHPPVPEVTMYVHQTILGLWGMPINEFFDLKKLNETCTETGCYMFFFSSWPLNIIGRCASPLNTVVCRFIHSPDIMI</sequence>
<gene>
    <name evidence="1" type="ORF">DFH08DRAFT_730163</name>
</gene>
<dbReference type="Gene3D" id="3.50.30.50">
    <property type="entry name" value="Putative cyclase"/>
    <property type="match status" value="1"/>
</dbReference>
<dbReference type="GO" id="GO:0019441">
    <property type="term" value="P:L-tryptophan catabolic process to kynurenine"/>
    <property type="evidence" value="ECO:0007669"/>
    <property type="project" value="InterPro"/>
</dbReference>
<evidence type="ECO:0000313" key="2">
    <source>
        <dbReference type="Proteomes" id="UP001218218"/>
    </source>
</evidence>
<dbReference type="Proteomes" id="UP001218218">
    <property type="component" value="Unassembled WGS sequence"/>
</dbReference>
<comment type="caution">
    <text evidence="1">The sequence shown here is derived from an EMBL/GenBank/DDBJ whole genome shotgun (WGS) entry which is preliminary data.</text>
</comment>
<dbReference type="GO" id="GO:0004061">
    <property type="term" value="F:arylformamidase activity"/>
    <property type="evidence" value="ECO:0007669"/>
    <property type="project" value="InterPro"/>
</dbReference>
<name>A0AAD7AMZ3_9AGAR</name>
<keyword evidence="2" id="KW-1185">Reference proteome</keyword>
<dbReference type="EMBL" id="JARIHO010000003">
    <property type="protein sequence ID" value="KAJ7363867.1"/>
    <property type="molecule type" value="Genomic_DNA"/>
</dbReference>
<reference evidence="1" key="1">
    <citation type="submission" date="2023-03" db="EMBL/GenBank/DDBJ databases">
        <title>Massive genome expansion in bonnet fungi (Mycena s.s.) driven by repeated elements and novel gene families across ecological guilds.</title>
        <authorList>
            <consortium name="Lawrence Berkeley National Laboratory"/>
            <person name="Harder C.B."/>
            <person name="Miyauchi S."/>
            <person name="Viragh M."/>
            <person name="Kuo A."/>
            <person name="Thoen E."/>
            <person name="Andreopoulos B."/>
            <person name="Lu D."/>
            <person name="Skrede I."/>
            <person name="Drula E."/>
            <person name="Henrissat B."/>
            <person name="Morin E."/>
            <person name="Kohler A."/>
            <person name="Barry K."/>
            <person name="LaButti K."/>
            <person name="Morin E."/>
            <person name="Salamov A."/>
            <person name="Lipzen A."/>
            <person name="Mereny Z."/>
            <person name="Hegedus B."/>
            <person name="Baldrian P."/>
            <person name="Stursova M."/>
            <person name="Weitz H."/>
            <person name="Taylor A."/>
            <person name="Grigoriev I.V."/>
            <person name="Nagy L.G."/>
            <person name="Martin F."/>
            <person name="Kauserud H."/>
        </authorList>
    </citation>
    <scope>NUCLEOTIDE SEQUENCE</scope>
    <source>
        <strain evidence="1">CBHHK002</strain>
    </source>
</reference>
<accession>A0AAD7AMZ3</accession>
<organism evidence="1 2">
    <name type="scientific">Mycena albidolilacea</name>
    <dbReference type="NCBI Taxonomy" id="1033008"/>
    <lineage>
        <taxon>Eukaryota</taxon>
        <taxon>Fungi</taxon>
        <taxon>Dikarya</taxon>
        <taxon>Basidiomycota</taxon>
        <taxon>Agaricomycotina</taxon>
        <taxon>Agaricomycetes</taxon>
        <taxon>Agaricomycetidae</taxon>
        <taxon>Agaricales</taxon>
        <taxon>Marasmiineae</taxon>
        <taxon>Mycenaceae</taxon>
        <taxon>Mycena</taxon>
    </lineage>
</organism>
<dbReference type="AlphaFoldDB" id="A0AAD7AMZ3"/>
<dbReference type="PANTHER" id="PTHR34861">
    <property type="match status" value="1"/>
</dbReference>